<keyword evidence="4" id="KW-0156">Chromatin regulator</keyword>
<keyword evidence="9" id="KW-0804">Transcription</keyword>
<keyword evidence="3" id="KW-0479">Metal-binding</keyword>
<dbReference type="WBParaSite" id="maker-PairedContig_310-snap-gene-1.30-mRNA-1">
    <property type="protein sequence ID" value="maker-PairedContig_310-snap-gene-1.30-mRNA-1"/>
    <property type="gene ID" value="maker-PairedContig_310-snap-gene-1.30"/>
</dbReference>
<evidence type="ECO:0000256" key="4">
    <source>
        <dbReference type="ARBA" id="ARBA00022853"/>
    </source>
</evidence>
<dbReference type="PANTHER" id="PTHR12480:SF32">
    <property type="entry name" value="BIFUNCTIONAL ARGININE DEMETHYLASE AND LYSYL-HYDROXYLASE JMJD6"/>
    <property type="match status" value="1"/>
</dbReference>
<dbReference type="InterPro" id="IPR050910">
    <property type="entry name" value="JMJD6_ArgDemeth/LysHydrox"/>
</dbReference>
<evidence type="ECO:0000256" key="12">
    <source>
        <dbReference type="SAM" id="MobiDB-lite"/>
    </source>
</evidence>
<feature type="region of interest" description="Disordered" evidence="12">
    <location>
        <begin position="223"/>
        <end position="253"/>
    </location>
</feature>
<comment type="subcellular location">
    <subcellularLocation>
        <location evidence="2">Nucleus</location>
    </subcellularLocation>
</comment>
<dbReference type="Gene3D" id="2.60.120.650">
    <property type="entry name" value="Cupin"/>
    <property type="match status" value="1"/>
</dbReference>
<evidence type="ECO:0000256" key="9">
    <source>
        <dbReference type="ARBA" id="ARBA00023163"/>
    </source>
</evidence>
<keyword evidence="10" id="KW-0539">Nucleus</keyword>
<dbReference type="GO" id="GO:0033749">
    <property type="term" value="F:histone H4R3 demethylase activity"/>
    <property type="evidence" value="ECO:0007669"/>
    <property type="project" value="TreeGrafter"/>
</dbReference>
<dbReference type="PROSITE" id="PS51184">
    <property type="entry name" value="JMJC"/>
    <property type="match status" value="1"/>
</dbReference>
<evidence type="ECO:0000259" key="13">
    <source>
        <dbReference type="PROSITE" id="PS51184"/>
    </source>
</evidence>
<dbReference type="Gene3D" id="1.20.1280.270">
    <property type="match status" value="1"/>
</dbReference>
<dbReference type="PANTHER" id="PTHR12480">
    <property type="entry name" value="ARGININE DEMETHYLASE AND LYSYL-HYDROXYLASE JMJD"/>
    <property type="match status" value="1"/>
</dbReference>
<dbReference type="GO" id="GO:0046872">
    <property type="term" value="F:metal ion binding"/>
    <property type="evidence" value="ECO:0007669"/>
    <property type="project" value="UniProtKB-KW"/>
</dbReference>
<feature type="compositionally biased region" description="Low complexity" evidence="12">
    <location>
        <begin position="223"/>
        <end position="234"/>
    </location>
</feature>
<evidence type="ECO:0000256" key="6">
    <source>
        <dbReference type="ARBA" id="ARBA00023002"/>
    </source>
</evidence>
<organism evidence="14">
    <name type="scientific">Wuchereria bancrofti</name>
    <dbReference type="NCBI Taxonomy" id="6293"/>
    <lineage>
        <taxon>Eukaryota</taxon>
        <taxon>Metazoa</taxon>
        <taxon>Ecdysozoa</taxon>
        <taxon>Nematoda</taxon>
        <taxon>Chromadorea</taxon>
        <taxon>Rhabditida</taxon>
        <taxon>Spirurina</taxon>
        <taxon>Spiruromorpha</taxon>
        <taxon>Filarioidea</taxon>
        <taxon>Onchocercidae</taxon>
        <taxon>Wuchereria</taxon>
    </lineage>
</organism>
<evidence type="ECO:0000256" key="10">
    <source>
        <dbReference type="ARBA" id="ARBA00023242"/>
    </source>
</evidence>
<evidence type="ECO:0000256" key="5">
    <source>
        <dbReference type="ARBA" id="ARBA00022964"/>
    </source>
</evidence>
<evidence type="ECO:0000256" key="2">
    <source>
        <dbReference type="ARBA" id="ARBA00004123"/>
    </source>
</evidence>
<sequence>MRETVDDSPLYIFDSTFGEQYKVRRLLEDYHVPHFFADDLFRYASENRRPPYRWFLIGSSRSGTGLHVDPSGTSAWNALVKGCKKLCFFHPQTPKNILEPTKKEGGIHPNEAVTWFSIVYGRISSPNWLKQWRPIEAMQYPGEVIFVPGGWWHVVLNLTDTVVVTQNFCFKVNLPLVLLKTLARRPKFCQHWLKCLRKTRPDILPIIDGVLKNVDVFINFAESSSNDSGSSTESSDSESESPNPPLQQYPSSMRSTTITEGIILPPRKRVSEVCDSFVCPAKICRSPV</sequence>
<dbReference type="Pfam" id="PF02373">
    <property type="entry name" value="JmjC"/>
    <property type="match status" value="1"/>
</dbReference>
<reference evidence="14" key="1">
    <citation type="submission" date="2016-11" db="UniProtKB">
        <authorList>
            <consortium name="WormBaseParasite"/>
        </authorList>
    </citation>
    <scope>IDENTIFICATION</scope>
    <source>
        <strain evidence="14">pt0022</strain>
    </source>
</reference>
<accession>A0A1I8EM68</accession>
<keyword evidence="8" id="KW-0805">Transcription regulation</keyword>
<evidence type="ECO:0000256" key="8">
    <source>
        <dbReference type="ARBA" id="ARBA00023015"/>
    </source>
</evidence>
<evidence type="ECO:0000256" key="11">
    <source>
        <dbReference type="ARBA" id="ARBA00038068"/>
    </source>
</evidence>
<dbReference type="SUPFAM" id="SSF51197">
    <property type="entry name" value="Clavaminate synthase-like"/>
    <property type="match status" value="1"/>
</dbReference>
<name>A0A1I8EM68_WUCBA</name>
<comment type="similarity">
    <text evidence="11">Belongs to the JMJD6 family.</text>
</comment>
<protein>
    <submittedName>
        <fullName evidence="14">JmjC domain-containing protein</fullName>
    </submittedName>
</protein>
<evidence type="ECO:0000256" key="1">
    <source>
        <dbReference type="ARBA" id="ARBA00001954"/>
    </source>
</evidence>
<keyword evidence="6" id="KW-0560">Oxidoreductase</keyword>
<proteinExistence type="inferred from homology"/>
<dbReference type="STRING" id="6293.A0A1I8EM68"/>
<evidence type="ECO:0000313" key="14">
    <source>
        <dbReference type="WBParaSite" id="maker-PairedContig_310-snap-gene-1.30-mRNA-1"/>
    </source>
</evidence>
<dbReference type="GO" id="GO:0005634">
    <property type="term" value="C:nucleus"/>
    <property type="evidence" value="ECO:0007669"/>
    <property type="project" value="UniProtKB-SubCell"/>
</dbReference>
<dbReference type="SMART" id="SM00558">
    <property type="entry name" value="JmjC"/>
    <property type="match status" value="1"/>
</dbReference>
<keyword evidence="7" id="KW-0408">Iron</keyword>
<evidence type="ECO:0000256" key="7">
    <source>
        <dbReference type="ARBA" id="ARBA00023004"/>
    </source>
</evidence>
<dbReference type="InterPro" id="IPR003347">
    <property type="entry name" value="JmjC_dom"/>
</dbReference>
<dbReference type="GO" id="GO:0106140">
    <property type="term" value="F:P-TEFb complex binding"/>
    <property type="evidence" value="ECO:0007669"/>
    <property type="project" value="TreeGrafter"/>
</dbReference>
<dbReference type="AlphaFoldDB" id="A0A1I8EM68"/>
<evidence type="ECO:0000256" key="3">
    <source>
        <dbReference type="ARBA" id="ARBA00022723"/>
    </source>
</evidence>
<feature type="domain" description="JmjC" evidence="13">
    <location>
        <begin position="21"/>
        <end position="185"/>
    </location>
</feature>
<comment type="cofactor">
    <cofactor evidence="1">
        <name>Fe(2+)</name>
        <dbReference type="ChEBI" id="CHEBI:29033"/>
    </cofactor>
</comment>
<dbReference type="GO" id="GO:0005737">
    <property type="term" value="C:cytoplasm"/>
    <property type="evidence" value="ECO:0007669"/>
    <property type="project" value="TreeGrafter"/>
</dbReference>
<keyword evidence="5" id="KW-0223">Dioxygenase</keyword>